<evidence type="ECO:0000313" key="4">
    <source>
        <dbReference type="EMBL" id="KAL3617563.1"/>
    </source>
</evidence>
<evidence type="ECO:0000256" key="1">
    <source>
        <dbReference type="ARBA" id="ARBA00022801"/>
    </source>
</evidence>
<evidence type="ECO:0000259" key="3">
    <source>
        <dbReference type="Pfam" id="PF03629"/>
    </source>
</evidence>
<dbReference type="GO" id="GO:0016787">
    <property type="term" value="F:hydrolase activity"/>
    <property type="evidence" value="ECO:0007669"/>
    <property type="project" value="UniProtKB-KW"/>
</dbReference>
<dbReference type="InterPro" id="IPR036514">
    <property type="entry name" value="SGNH_hydro_sf"/>
</dbReference>
<dbReference type="InterPro" id="IPR005181">
    <property type="entry name" value="SASA"/>
</dbReference>
<gene>
    <name evidence="4" type="ORF">CASFOL_037884</name>
</gene>
<evidence type="ECO:0000313" key="5">
    <source>
        <dbReference type="Proteomes" id="UP001632038"/>
    </source>
</evidence>
<keyword evidence="2" id="KW-0732">Signal</keyword>
<comment type="caution">
    <text evidence="4">The sequence shown here is derived from an EMBL/GenBank/DDBJ whole genome shotgun (WGS) entry which is preliminary data.</text>
</comment>
<dbReference type="EMBL" id="JAVIJP010000081">
    <property type="protein sequence ID" value="KAL3617563.1"/>
    <property type="molecule type" value="Genomic_DNA"/>
</dbReference>
<proteinExistence type="predicted"/>
<dbReference type="Gene3D" id="3.40.50.1110">
    <property type="entry name" value="SGNH hydrolase"/>
    <property type="match status" value="1"/>
</dbReference>
<dbReference type="Pfam" id="PF03629">
    <property type="entry name" value="SASA"/>
    <property type="match status" value="1"/>
</dbReference>
<reference evidence="5" key="1">
    <citation type="journal article" date="2024" name="IScience">
        <title>Strigolactones Initiate the Formation of Haustorium-like Structures in Castilleja.</title>
        <authorList>
            <person name="Buerger M."/>
            <person name="Peterson D."/>
            <person name="Chory J."/>
        </authorList>
    </citation>
    <scope>NUCLEOTIDE SEQUENCE [LARGE SCALE GENOMIC DNA]</scope>
</reference>
<protein>
    <recommendedName>
        <fullName evidence="3">Sialate O-acetylesterase domain-containing protein</fullName>
    </recommendedName>
</protein>
<dbReference type="PANTHER" id="PTHR31988:SF15">
    <property type="entry name" value="ESTERASE, PUTATIVE (DUF303)-RELATED"/>
    <property type="match status" value="1"/>
</dbReference>
<dbReference type="PANTHER" id="PTHR31988">
    <property type="entry name" value="ESTERASE, PUTATIVE (DUF303)-RELATED"/>
    <property type="match status" value="1"/>
</dbReference>
<feature type="chain" id="PRO_5044810611" description="Sialate O-acetylesterase domain-containing protein" evidence="2">
    <location>
        <begin position="21"/>
        <end position="267"/>
    </location>
</feature>
<name>A0ABD3BJE6_9LAMI</name>
<accession>A0ABD3BJE6</accession>
<feature type="signal peptide" evidence="2">
    <location>
        <begin position="1"/>
        <end position="20"/>
    </location>
</feature>
<organism evidence="4 5">
    <name type="scientific">Castilleja foliolosa</name>
    <dbReference type="NCBI Taxonomy" id="1961234"/>
    <lineage>
        <taxon>Eukaryota</taxon>
        <taxon>Viridiplantae</taxon>
        <taxon>Streptophyta</taxon>
        <taxon>Embryophyta</taxon>
        <taxon>Tracheophyta</taxon>
        <taxon>Spermatophyta</taxon>
        <taxon>Magnoliopsida</taxon>
        <taxon>eudicotyledons</taxon>
        <taxon>Gunneridae</taxon>
        <taxon>Pentapetalae</taxon>
        <taxon>asterids</taxon>
        <taxon>lamiids</taxon>
        <taxon>Lamiales</taxon>
        <taxon>Orobanchaceae</taxon>
        <taxon>Pedicularideae</taxon>
        <taxon>Castillejinae</taxon>
        <taxon>Castilleja</taxon>
    </lineage>
</organism>
<sequence>MKMFPIVCLMLLSHTIFVYSDDNALQPKSIFILAGQSNMVGRGGLVNGALVDIPPESQPNPQILRLNPELAWEEAQEALHAGIDPKECGIGPGMIFANSVLQRDNNIGVIGLVPCAVGGTSISQWLPGNDLYVKMLSRTQAALNNGGGEIKALLWYQGENHDMVHEDTANEYKSNLEKLLTQIRSDLKLPNLPVIEVALASKGKEGTELFGPYFDVVRSAQLEMPNLLPNVKCVDALGFPVDNYDKLHLTVQAEVKLGKMLADAFLS</sequence>
<keyword evidence="5" id="KW-1185">Reference proteome</keyword>
<keyword evidence="1" id="KW-0378">Hydrolase</keyword>
<dbReference type="InterPro" id="IPR052940">
    <property type="entry name" value="Carb_Esterase_6"/>
</dbReference>
<dbReference type="SUPFAM" id="SSF52266">
    <property type="entry name" value="SGNH hydrolase"/>
    <property type="match status" value="1"/>
</dbReference>
<dbReference type="Proteomes" id="UP001632038">
    <property type="component" value="Unassembled WGS sequence"/>
</dbReference>
<evidence type="ECO:0000256" key="2">
    <source>
        <dbReference type="SAM" id="SignalP"/>
    </source>
</evidence>
<dbReference type="AlphaFoldDB" id="A0ABD3BJE6"/>
<feature type="domain" description="Sialate O-acetylesterase" evidence="3">
    <location>
        <begin position="28"/>
        <end position="266"/>
    </location>
</feature>